<evidence type="ECO:0000313" key="2">
    <source>
        <dbReference type="Proteomes" id="UP000249547"/>
    </source>
</evidence>
<keyword evidence="2" id="KW-1185">Reference proteome</keyword>
<dbReference type="OrthoDB" id="674757at2"/>
<protein>
    <submittedName>
        <fullName evidence="1">Uncharacterized protein</fullName>
    </submittedName>
</protein>
<comment type="caution">
    <text evidence="1">The sequence shown here is derived from an EMBL/GenBank/DDBJ whole genome shotgun (WGS) entry which is preliminary data.</text>
</comment>
<accession>A0A327PZU1</accession>
<organism evidence="1 2">
    <name type="scientific">Chitinophaga skermanii</name>
    <dbReference type="NCBI Taxonomy" id="331697"/>
    <lineage>
        <taxon>Bacteria</taxon>
        <taxon>Pseudomonadati</taxon>
        <taxon>Bacteroidota</taxon>
        <taxon>Chitinophagia</taxon>
        <taxon>Chitinophagales</taxon>
        <taxon>Chitinophagaceae</taxon>
        <taxon>Chitinophaga</taxon>
    </lineage>
</organism>
<dbReference type="EMBL" id="QLLL01000015">
    <property type="protein sequence ID" value="RAI97579.1"/>
    <property type="molecule type" value="Genomic_DNA"/>
</dbReference>
<sequence length="156" mass="17638">MRFPIILFIATMLTGSCMQQQKEKPAIRPYVFNDSGLKVITTIINEKAGTVSMLYGNKAAMDYQINGFKAHQPNEMFQLVTFREQDNKFWFGSYINGELLHVETVKTQAAGQPTYNVQHYNGPTISAADPARRTDFILSLPPAFYPCEPHLSTDKL</sequence>
<proteinExistence type="predicted"/>
<dbReference type="Proteomes" id="UP000249547">
    <property type="component" value="Unassembled WGS sequence"/>
</dbReference>
<evidence type="ECO:0000313" key="1">
    <source>
        <dbReference type="EMBL" id="RAI97579.1"/>
    </source>
</evidence>
<reference evidence="1 2" key="1">
    <citation type="submission" date="2018-06" db="EMBL/GenBank/DDBJ databases">
        <title>Genomic Encyclopedia of Archaeal and Bacterial Type Strains, Phase II (KMG-II): from individual species to whole genera.</title>
        <authorList>
            <person name="Goeker M."/>
        </authorList>
    </citation>
    <scope>NUCLEOTIDE SEQUENCE [LARGE SCALE GENOMIC DNA]</scope>
    <source>
        <strain evidence="1 2">DSM 23857</strain>
    </source>
</reference>
<dbReference type="AlphaFoldDB" id="A0A327PZU1"/>
<dbReference type="PROSITE" id="PS51257">
    <property type="entry name" value="PROKAR_LIPOPROTEIN"/>
    <property type="match status" value="1"/>
</dbReference>
<gene>
    <name evidence="1" type="ORF">LX64_05087</name>
</gene>
<name>A0A327PZU1_9BACT</name>
<dbReference type="RefSeq" id="WP_148707467.1">
    <property type="nucleotide sequence ID" value="NZ_QLLL01000015.1"/>
</dbReference>